<organism evidence="1 2">
    <name type="scientific">Rheinheimera soli</name>
    <dbReference type="NCBI Taxonomy" id="443616"/>
    <lineage>
        <taxon>Bacteria</taxon>
        <taxon>Pseudomonadati</taxon>
        <taxon>Pseudomonadota</taxon>
        <taxon>Gammaproteobacteria</taxon>
        <taxon>Chromatiales</taxon>
        <taxon>Chromatiaceae</taxon>
        <taxon>Rheinheimera</taxon>
    </lineage>
</organism>
<evidence type="ECO:0000313" key="2">
    <source>
        <dbReference type="Proteomes" id="UP001257909"/>
    </source>
</evidence>
<gene>
    <name evidence="1" type="ORF">J2W69_002920</name>
</gene>
<accession>A0ABU1W1X6</accession>
<comment type="caution">
    <text evidence="1">The sequence shown here is derived from an EMBL/GenBank/DDBJ whole genome shotgun (WGS) entry which is preliminary data.</text>
</comment>
<dbReference type="EMBL" id="JAVDWR010000010">
    <property type="protein sequence ID" value="MDR7121963.1"/>
    <property type="molecule type" value="Genomic_DNA"/>
</dbReference>
<evidence type="ECO:0000313" key="1">
    <source>
        <dbReference type="EMBL" id="MDR7121963.1"/>
    </source>
</evidence>
<dbReference type="RefSeq" id="WP_310279733.1">
    <property type="nucleotide sequence ID" value="NZ_JAVDWR010000010.1"/>
</dbReference>
<name>A0ABU1W1X6_9GAMM</name>
<reference evidence="1 2" key="1">
    <citation type="submission" date="2023-07" db="EMBL/GenBank/DDBJ databases">
        <title>Sorghum-associated microbial communities from plants grown in Nebraska, USA.</title>
        <authorList>
            <person name="Schachtman D."/>
        </authorList>
    </citation>
    <scope>NUCLEOTIDE SEQUENCE [LARGE SCALE GENOMIC DNA]</scope>
    <source>
        <strain evidence="1 2">4138</strain>
    </source>
</reference>
<proteinExistence type="predicted"/>
<dbReference type="Proteomes" id="UP001257909">
    <property type="component" value="Unassembled WGS sequence"/>
</dbReference>
<sequence>MYHYDKQPLTQKILHTPSRQQEVGMVLNLRSNIEFFFINKRNSKSKWKNTENIMKELAATKDSDTFRDAASRVEFCGRQWISSCERWEEIKPFLSDEYLDDYFLG</sequence>
<protein>
    <submittedName>
        <fullName evidence="1">Uncharacterized protein</fullName>
    </submittedName>
</protein>
<keyword evidence="2" id="KW-1185">Reference proteome</keyword>